<dbReference type="Gene3D" id="3.30.1490.240">
    <property type="entry name" value="RepB DNA-primase, N-terminal domain"/>
    <property type="match status" value="1"/>
</dbReference>
<proteinExistence type="predicted"/>
<feature type="domain" description="RepB-like DNA primase" evidence="1">
    <location>
        <begin position="9"/>
        <end position="87"/>
    </location>
</feature>
<dbReference type="EMBL" id="SHKW01000002">
    <property type="protein sequence ID" value="RZU35411.1"/>
    <property type="molecule type" value="Genomic_DNA"/>
</dbReference>
<keyword evidence="3" id="KW-1185">Reference proteome</keyword>
<dbReference type="Proteomes" id="UP000292958">
    <property type="component" value="Unassembled WGS sequence"/>
</dbReference>
<sequence>MDMTESTVRIMLTAIEAPLYDVGVLSERGMLPGLDGISAAAVLERLSLVKYRNAHGSHIYIRPSGEHRFTTLDDLSETSLARLSADG</sequence>
<dbReference type="Pfam" id="PF16793">
    <property type="entry name" value="RepB_primase"/>
    <property type="match status" value="1"/>
</dbReference>
<organism evidence="2 3">
    <name type="scientific">Edaphobacter modestus</name>
    <dbReference type="NCBI Taxonomy" id="388466"/>
    <lineage>
        <taxon>Bacteria</taxon>
        <taxon>Pseudomonadati</taxon>
        <taxon>Acidobacteriota</taxon>
        <taxon>Terriglobia</taxon>
        <taxon>Terriglobales</taxon>
        <taxon>Acidobacteriaceae</taxon>
        <taxon>Edaphobacter</taxon>
    </lineage>
</organism>
<evidence type="ECO:0000313" key="2">
    <source>
        <dbReference type="EMBL" id="RZU35411.1"/>
    </source>
</evidence>
<dbReference type="InterPro" id="IPR039459">
    <property type="entry name" value="RepB-like_DNA_primase_dom"/>
</dbReference>
<protein>
    <submittedName>
        <fullName evidence="2">DNA primase RepB-like protein</fullName>
    </submittedName>
</protein>
<accession>A0A4Q7YG17</accession>
<evidence type="ECO:0000313" key="3">
    <source>
        <dbReference type="Proteomes" id="UP000292958"/>
    </source>
</evidence>
<dbReference type="RefSeq" id="WP_242618288.1">
    <property type="nucleotide sequence ID" value="NZ_SHKW01000002.1"/>
</dbReference>
<reference evidence="2 3" key="1">
    <citation type="submission" date="2019-02" db="EMBL/GenBank/DDBJ databases">
        <title>Genomic Encyclopedia of Archaeal and Bacterial Type Strains, Phase II (KMG-II): from individual species to whole genera.</title>
        <authorList>
            <person name="Goeker M."/>
        </authorList>
    </citation>
    <scope>NUCLEOTIDE SEQUENCE [LARGE SCALE GENOMIC DNA]</scope>
    <source>
        <strain evidence="2 3">DSM 18101</strain>
    </source>
</reference>
<dbReference type="AlphaFoldDB" id="A0A4Q7YG17"/>
<name>A0A4Q7YG17_9BACT</name>
<feature type="non-terminal residue" evidence="2">
    <location>
        <position position="87"/>
    </location>
</feature>
<comment type="caution">
    <text evidence="2">The sequence shown here is derived from an EMBL/GenBank/DDBJ whole genome shotgun (WGS) entry which is preliminary data.</text>
</comment>
<evidence type="ECO:0000259" key="1">
    <source>
        <dbReference type="Pfam" id="PF16793"/>
    </source>
</evidence>
<gene>
    <name evidence="2" type="ORF">BDD14_5456</name>
</gene>